<gene>
    <name evidence="3" type="ORF">CHU93_00580</name>
</gene>
<name>A0A255Z713_9SPHN</name>
<feature type="domain" description="DUF5117" evidence="2">
    <location>
        <begin position="102"/>
        <end position="289"/>
    </location>
</feature>
<dbReference type="PANTHER" id="PTHR38478:SF1">
    <property type="entry name" value="ZINC DEPENDENT METALLOPROTEASE DOMAIN LIPOPROTEIN"/>
    <property type="match status" value="1"/>
</dbReference>
<dbReference type="Gene3D" id="3.40.390.10">
    <property type="entry name" value="Collagenase (Catalytic Domain)"/>
    <property type="match status" value="1"/>
</dbReference>
<evidence type="ECO:0008006" key="5">
    <source>
        <dbReference type="Google" id="ProtNLM"/>
    </source>
</evidence>
<dbReference type="Pfam" id="PF16313">
    <property type="entry name" value="DUF4953"/>
    <property type="match status" value="1"/>
</dbReference>
<evidence type="ECO:0000313" key="4">
    <source>
        <dbReference type="Proteomes" id="UP000216991"/>
    </source>
</evidence>
<proteinExistence type="predicted"/>
<keyword evidence="4" id="KW-1185">Reference proteome</keyword>
<dbReference type="GO" id="GO:0008237">
    <property type="term" value="F:metallopeptidase activity"/>
    <property type="evidence" value="ECO:0007669"/>
    <property type="project" value="InterPro"/>
</dbReference>
<dbReference type="PANTHER" id="PTHR38478">
    <property type="entry name" value="PEPTIDASE M1A AND M12B"/>
    <property type="match status" value="1"/>
</dbReference>
<dbReference type="InterPro" id="IPR034032">
    <property type="entry name" value="Zn_MMP-like_bac"/>
</dbReference>
<comment type="caution">
    <text evidence="3">The sequence shown here is derived from an EMBL/GenBank/DDBJ whole genome shotgun (WGS) entry which is preliminary data.</text>
</comment>
<evidence type="ECO:0000313" key="3">
    <source>
        <dbReference type="EMBL" id="OYQ37333.1"/>
    </source>
</evidence>
<dbReference type="AlphaFoldDB" id="A0A255Z713"/>
<dbReference type="CDD" id="cd04276">
    <property type="entry name" value="ZnMc_MMP_like_2"/>
    <property type="match status" value="1"/>
</dbReference>
<dbReference type="Proteomes" id="UP000216991">
    <property type="component" value="Unassembled WGS sequence"/>
</dbReference>
<evidence type="ECO:0000259" key="1">
    <source>
        <dbReference type="Pfam" id="PF16313"/>
    </source>
</evidence>
<dbReference type="Pfam" id="PF17148">
    <property type="entry name" value="DUF5117"/>
    <property type="match status" value="1"/>
</dbReference>
<dbReference type="InterPro" id="IPR033413">
    <property type="entry name" value="DUF5117"/>
</dbReference>
<feature type="domain" description="EcxA zinc-binding" evidence="1">
    <location>
        <begin position="440"/>
        <end position="723"/>
    </location>
</feature>
<dbReference type="EMBL" id="NOXT01000029">
    <property type="protein sequence ID" value="OYQ37333.1"/>
    <property type="molecule type" value="Genomic_DNA"/>
</dbReference>
<dbReference type="InterPro" id="IPR024079">
    <property type="entry name" value="MetalloPept_cat_dom_sf"/>
</dbReference>
<dbReference type="SUPFAM" id="SSF55486">
    <property type="entry name" value="Metalloproteases ('zincins'), catalytic domain"/>
    <property type="match status" value="1"/>
</dbReference>
<accession>A0A255Z713</accession>
<protein>
    <recommendedName>
        <fullName evidence="5">DUF5117 domain-containing protein</fullName>
    </recommendedName>
</protein>
<sequence>MGRIGVVRQSAPWQGGESRCPLGAGQDEGCVMRGWLASVAVAASLAVPAAAQDAPYMPVAVDAAKGRVLLTIPALDTDVLYYVSLASGGGSVELPLDRGIMDSAVVRFRRAGSRILVEVQNLAFRSLTGDAAHKAGVADSFPTSTLASLAIEKEDGGRITVDATPLLMRDAAGIEAILRRQNQGNYRFDANRSALVPGRIKAFPLNSEIETSATFAAESPGALVRGVTPTPEALTLRIHHSFIKAPTGYTPRVADPRIGVSTLRFKDFSQPFSGGIDTEWVTRWRLEKKDPKAALSEPVTPITVYFDPAIPAPIRHAMKQGLLWWNQAYEAAGFRNALVALDAPADMDPQDIRYNYMQWINRDERGFSSGGPYRDPRTGEILGAKVRMDSHRIRTIGNYWDAYAGALPREGGVTVADPALVNGDFGSMPKGQRDMVLLRQALLTAHEFGHALGFGHNFASSLNNRASVMEYPTPRVKVKGGRIDLSESFQTAIGAYDTMMVRYAYTPLADEKAGLEAIIQDMRRQGLIYVPETDPRWTWYDDRATPVEGLGEALAARRLLIANYGPDSALQPGEPLGELRNARLWMVYLHQRYQVESAVKYIGGIYTDIVAKGEKLPGTRLIPAKLQRDTLALLMQAISPAELALPEKLLADLTPDPGRNLEDLSDDPVFDQLRAARIAAALVVEPLLAPDRAARMVALAGRDPKGVGLPELIDALMAASWNAKGGDPALLRVVQKSVLDGLMILGASATTAPEARALALQTLADLAKALPARDGDALGAAFNRQTAADIAAYLADPAAKVPKAVSIGWGKGPRSRFPQPPGPPL</sequence>
<dbReference type="InterPro" id="IPR032534">
    <property type="entry name" value="EcxA_zinc-bd"/>
</dbReference>
<reference evidence="3 4" key="1">
    <citation type="submission" date="2017-07" db="EMBL/GenBank/DDBJ databases">
        <title>Sandarakinorhabdus cyanobacteriorum sp. nov., a novel bacterium isolated from cyanobacterial aggregates in a eutrophic lake.</title>
        <authorList>
            <person name="Cai H."/>
        </authorList>
    </citation>
    <scope>NUCLEOTIDE SEQUENCE [LARGE SCALE GENOMIC DNA]</scope>
    <source>
        <strain evidence="3 4">TH057</strain>
    </source>
</reference>
<evidence type="ECO:0000259" key="2">
    <source>
        <dbReference type="Pfam" id="PF17148"/>
    </source>
</evidence>
<organism evidence="3 4">
    <name type="scientific">Sandarakinorhabdus cyanobacteriorum</name>
    <dbReference type="NCBI Taxonomy" id="1981098"/>
    <lineage>
        <taxon>Bacteria</taxon>
        <taxon>Pseudomonadati</taxon>
        <taxon>Pseudomonadota</taxon>
        <taxon>Alphaproteobacteria</taxon>
        <taxon>Sphingomonadales</taxon>
        <taxon>Sphingosinicellaceae</taxon>
        <taxon>Sandarakinorhabdus</taxon>
    </lineage>
</organism>